<reference evidence="1" key="1">
    <citation type="submission" date="2023-03" db="EMBL/GenBank/DDBJ databases">
        <title>Massive genome expansion in bonnet fungi (Mycena s.s.) driven by repeated elements and novel gene families across ecological guilds.</title>
        <authorList>
            <consortium name="Lawrence Berkeley National Laboratory"/>
            <person name="Harder C.B."/>
            <person name="Miyauchi S."/>
            <person name="Viragh M."/>
            <person name="Kuo A."/>
            <person name="Thoen E."/>
            <person name="Andreopoulos B."/>
            <person name="Lu D."/>
            <person name="Skrede I."/>
            <person name="Drula E."/>
            <person name="Henrissat B."/>
            <person name="Morin E."/>
            <person name="Kohler A."/>
            <person name="Barry K."/>
            <person name="LaButti K."/>
            <person name="Morin E."/>
            <person name="Salamov A."/>
            <person name="Lipzen A."/>
            <person name="Mereny Z."/>
            <person name="Hegedus B."/>
            <person name="Baldrian P."/>
            <person name="Stursova M."/>
            <person name="Weitz H."/>
            <person name="Taylor A."/>
            <person name="Grigoriev I.V."/>
            <person name="Nagy L.G."/>
            <person name="Martin F."/>
            <person name="Kauserud H."/>
        </authorList>
    </citation>
    <scope>NUCLEOTIDE SEQUENCE</scope>
    <source>
        <strain evidence="1">CBHHK188m</strain>
    </source>
</reference>
<gene>
    <name evidence="1" type="ORF">DFH07DRAFT_866577</name>
</gene>
<dbReference type="InterPro" id="IPR040521">
    <property type="entry name" value="KDZ"/>
</dbReference>
<comment type="caution">
    <text evidence="1">The sequence shown here is derived from an EMBL/GenBank/DDBJ whole genome shotgun (WGS) entry which is preliminary data.</text>
</comment>
<name>A0AAD7NQ61_9AGAR</name>
<organism evidence="1 2">
    <name type="scientific">Mycena maculata</name>
    <dbReference type="NCBI Taxonomy" id="230809"/>
    <lineage>
        <taxon>Eukaryota</taxon>
        <taxon>Fungi</taxon>
        <taxon>Dikarya</taxon>
        <taxon>Basidiomycota</taxon>
        <taxon>Agaricomycotina</taxon>
        <taxon>Agaricomycetes</taxon>
        <taxon>Agaricomycetidae</taxon>
        <taxon>Agaricales</taxon>
        <taxon>Marasmiineae</taxon>
        <taxon>Mycenaceae</taxon>
        <taxon>Mycena</taxon>
    </lineage>
</organism>
<dbReference type="AlphaFoldDB" id="A0AAD7NQ61"/>
<keyword evidence="2" id="KW-1185">Reference proteome</keyword>
<dbReference type="Proteomes" id="UP001215280">
    <property type="component" value="Unassembled WGS sequence"/>
</dbReference>
<evidence type="ECO:0008006" key="3">
    <source>
        <dbReference type="Google" id="ProtNLM"/>
    </source>
</evidence>
<protein>
    <recommendedName>
        <fullName evidence="3">CxC2-like cysteine cluster KDZ transposase-associated domain-containing protein</fullName>
    </recommendedName>
</protein>
<dbReference type="Pfam" id="PF18758">
    <property type="entry name" value="KDZ"/>
    <property type="match status" value="1"/>
</dbReference>
<dbReference type="EMBL" id="JARJLG010000023">
    <property type="protein sequence ID" value="KAJ7770876.1"/>
    <property type="molecule type" value="Genomic_DNA"/>
</dbReference>
<sequence length="530" mass="60850">MMYDYYAVLERMTDNMGIKAVDQYHEWVQMNQEYRHMKMLKRGGWVRYYDPSGVDSTKLGALAICCPACPRPGVNLPEDWEDATEEEWHMYTFFLALDACFRLKQRLFSSELKDPGLGVGWAYMLENEPYRDYLRTVTDQKEMNTCSGLAALDANTKFSRGYVTTGPNGVGDLQRSERFPDLPIWTISSGHQHPHLQKLILYDIMCIWKKFLKERRVGLPNLMKLNVILTFFKFVIPKMHIHAHALLCQLLYSLNLAPGSAQVDGEGIERPWVSIGGVAMSTILMGPGARHGVLDCQWSHWNWQKLVGLANGNQLQCCAIEWIAAFDMFLQEHSDRVPKWKKAVHDFEKTSVNNPYEIKVKGQTEAEVHLQFAEEEVADAARGITPVHDVSPSKFLTIRLEIEEEQHQSGCHADEVNSHNQFQKLQATYMPVSLQILRSLPIGEEVLIEDMPLLLPSTLTAAQREGRNVQCHAALGRLRTQLNIKSRLLIYTKHQSRHQKRNTWSKTLIAHNESKIHLHLEKYQVAWEAI</sequence>
<evidence type="ECO:0000313" key="2">
    <source>
        <dbReference type="Proteomes" id="UP001215280"/>
    </source>
</evidence>
<evidence type="ECO:0000313" key="1">
    <source>
        <dbReference type="EMBL" id="KAJ7770876.1"/>
    </source>
</evidence>
<accession>A0AAD7NQ61</accession>
<proteinExistence type="predicted"/>